<evidence type="ECO:0000256" key="1">
    <source>
        <dbReference type="SAM" id="Phobius"/>
    </source>
</evidence>
<reference evidence="2 3" key="1">
    <citation type="journal article" date="2019" name="Int. J. Syst. Evol. Microbiol.">
        <title>The Global Catalogue of Microorganisms (GCM) 10K type strain sequencing project: providing services to taxonomists for standard genome sequencing and annotation.</title>
        <authorList>
            <consortium name="The Broad Institute Genomics Platform"/>
            <consortium name="The Broad Institute Genome Sequencing Center for Infectious Disease"/>
            <person name="Wu L."/>
            <person name="Ma J."/>
        </authorList>
    </citation>
    <scope>NUCLEOTIDE SEQUENCE [LARGE SCALE GENOMIC DNA]</scope>
    <source>
        <strain evidence="2 3">JCM 4316</strain>
    </source>
</reference>
<keyword evidence="1" id="KW-1133">Transmembrane helix</keyword>
<feature type="transmembrane region" description="Helical" evidence="1">
    <location>
        <begin position="6"/>
        <end position="25"/>
    </location>
</feature>
<dbReference type="Proteomes" id="UP001500253">
    <property type="component" value="Unassembled WGS sequence"/>
</dbReference>
<evidence type="ECO:0000313" key="3">
    <source>
        <dbReference type="Proteomes" id="UP001500253"/>
    </source>
</evidence>
<keyword evidence="1" id="KW-0472">Membrane</keyword>
<evidence type="ECO:0000313" key="2">
    <source>
        <dbReference type="EMBL" id="GAA2376479.1"/>
    </source>
</evidence>
<organism evidence="2 3">
    <name type="scientific">Streptomyces cuspidosporus</name>
    <dbReference type="NCBI Taxonomy" id="66882"/>
    <lineage>
        <taxon>Bacteria</taxon>
        <taxon>Bacillati</taxon>
        <taxon>Actinomycetota</taxon>
        <taxon>Actinomycetes</taxon>
        <taxon>Kitasatosporales</taxon>
        <taxon>Streptomycetaceae</taxon>
        <taxon>Streptomyces</taxon>
    </lineage>
</organism>
<keyword evidence="1" id="KW-0812">Transmembrane</keyword>
<proteinExistence type="predicted"/>
<name>A0ABN3HE95_9ACTN</name>
<comment type="caution">
    <text evidence="2">The sequence shown here is derived from an EMBL/GenBank/DDBJ whole genome shotgun (WGS) entry which is preliminary data.</text>
</comment>
<accession>A0ABN3HE95</accession>
<protein>
    <submittedName>
        <fullName evidence="2">Uncharacterized protein</fullName>
    </submittedName>
</protein>
<gene>
    <name evidence="2" type="ORF">GCM10010246_84200</name>
</gene>
<sequence length="58" mass="6254">METALILGGSGCVLLFLSIFAVGVLSGRRVRRGRKLGRYPYRAKPNDTSGNSFMGGLH</sequence>
<dbReference type="RefSeq" id="WP_346179526.1">
    <property type="nucleotide sequence ID" value="NZ_BAAASD010000093.1"/>
</dbReference>
<dbReference type="EMBL" id="BAAASD010000093">
    <property type="protein sequence ID" value="GAA2376479.1"/>
    <property type="molecule type" value="Genomic_DNA"/>
</dbReference>
<keyword evidence="3" id="KW-1185">Reference proteome</keyword>